<dbReference type="FunFam" id="3.30.70.270:FF:000001">
    <property type="entry name" value="Diguanylate cyclase domain protein"/>
    <property type="match status" value="1"/>
</dbReference>
<dbReference type="CDD" id="cd01949">
    <property type="entry name" value="GGDEF"/>
    <property type="match status" value="1"/>
</dbReference>
<feature type="transmembrane region" description="Helical" evidence="1">
    <location>
        <begin position="180"/>
        <end position="198"/>
    </location>
</feature>
<dbReference type="InterPro" id="IPR000160">
    <property type="entry name" value="GGDEF_dom"/>
</dbReference>
<keyword evidence="4" id="KW-1185">Reference proteome</keyword>
<accession>A0A1I2TAJ4</accession>
<keyword evidence="1" id="KW-0472">Membrane</keyword>
<organism evidence="3 4">
    <name type="scientific">Desulfotruncus arcticus DSM 17038</name>
    <dbReference type="NCBI Taxonomy" id="1121424"/>
    <lineage>
        <taxon>Bacteria</taxon>
        <taxon>Bacillati</taxon>
        <taxon>Bacillota</taxon>
        <taxon>Clostridia</taxon>
        <taxon>Eubacteriales</taxon>
        <taxon>Desulfallaceae</taxon>
        <taxon>Desulfotruncus</taxon>
    </lineage>
</organism>
<dbReference type="STRING" id="341036.SAMN05660649_02130"/>
<dbReference type="PANTHER" id="PTHR45138">
    <property type="entry name" value="REGULATORY COMPONENTS OF SENSORY TRANSDUCTION SYSTEM"/>
    <property type="match status" value="1"/>
</dbReference>
<feature type="transmembrane region" description="Helical" evidence="1">
    <location>
        <begin position="7"/>
        <end position="27"/>
    </location>
</feature>
<dbReference type="GO" id="GO:1902201">
    <property type="term" value="P:negative regulation of bacterial-type flagellum-dependent cell motility"/>
    <property type="evidence" value="ECO:0007669"/>
    <property type="project" value="TreeGrafter"/>
</dbReference>
<dbReference type="GO" id="GO:0005886">
    <property type="term" value="C:plasma membrane"/>
    <property type="evidence" value="ECO:0007669"/>
    <property type="project" value="TreeGrafter"/>
</dbReference>
<feature type="transmembrane region" description="Helical" evidence="1">
    <location>
        <begin position="109"/>
        <end position="129"/>
    </location>
</feature>
<dbReference type="OrthoDB" id="9783388at2"/>
<dbReference type="SMART" id="SM00267">
    <property type="entry name" value="GGDEF"/>
    <property type="match status" value="1"/>
</dbReference>
<feature type="transmembrane region" description="Helical" evidence="1">
    <location>
        <begin position="141"/>
        <end position="160"/>
    </location>
</feature>
<dbReference type="InterPro" id="IPR050469">
    <property type="entry name" value="Diguanylate_Cyclase"/>
</dbReference>
<dbReference type="SUPFAM" id="SSF55781">
    <property type="entry name" value="GAF domain-like"/>
    <property type="match status" value="1"/>
</dbReference>
<evidence type="ECO:0000256" key="1">
    <source>
        <dbReference type="SAM" id="Phobius"/>
    </source>
</evidence>
<dbReference type="GO" id="GO:0052621">
    <property type="term" value="F:diguanylate cyclase activity"/>
    <property type="evidence" value="ECO:0007669"/>
    <property type="project" value="TreeGrafter"/>
</dbReference>
<reference evidence="4" key="1">
    <citation type="submission" date="2016-10" db="EMBL/GenBank/DDBJ databases">
        <authorList>
            <person name="Varghese N."/>
            <person name="Submissions S."/>
        </authorList>
    </citation>
    <scope>NUCLEOTIDE SEQUENCE [LARGE SCALE GENOMIC DNA]</scope>
    <source>
        <strain evidence="4">DSM 17038</strain>
    </source>
</reference>
<dbReference type="GO" id="GO:0043709">
    <property type="term" value="P:cell adhesion involved in single-species biofilm formation"/>
    <property type="evidence" value="ECO:0007669"/>
    <property type="project" value="TreeGrafter"/>
</dbReference>
<evidence type="ECO:0000259" key="2">
    <source>
        <dbReference type="PROSITE" id="PS50887"/>
    </source>
</evidence>
<dbReference type="RefSeq" id="WP_092471364.1">
    <property type="nucleotide sequence ID" value="NZ_FOOX01000007.1"/>
</dbReference>
<dbReference type="InterPro" id="IPR029787">
    <property type="entry name" value="Nucleotide_cyclase"/>
</dbReference>
<evidence type="ECO:0000313" key="4">
    <source>
        <dbReference type="Proteomes" id="UP000199337"/>
    </source>
</evidence>
<feature type="transmembrane region" description="Helical" evidence="1">
    <location>
        <begin position="39"/>
        <end position="57"/>
    </location>
</feature>
<proteinExistence type="predicted"/>
<keyword evidence="1" id="KW-0812">Transmembrane</keyword>
<dbReference type="NCBIfam" id="TIGR00254">
    <property type="entry name" value="GGDEF"/>
    <property type="match status" value="1"/>
</dbReference>
<dbReference type="Proteomes" id="UP000199337">
    <property type="component" value="Unassembled WGS sequence"/>
</dbReference>
<feature type="domain" description="GGDEF" evidence="2">
    <location>
        <begin position="426"/>
        <end position="559"/>
    </location>
</feature>
<protein>
    <submittedName>
        <fullName evidence="3">Diguanylate cyclase with GAF sensor</fullName>
    </submittedName>
</protein>
<dbReference type="PROSITE" id="PS50887">
    <property type="entry name" value="GGDEF"/>
    <property type="match status" value="1"/>
</dbReference>
<keyword evidence="1" id="KW-1133">Transmembrane helix</keyword>
<dbReference type="SUPFAM" id="SSF55073">
    <property type="entry name" value="Nucleotide cyclase"/>
    <property type="match status" value="1"/>
</dbReference>
<dbReference type="AlphaFoldDB" id="A0A1I2TAJ4"/>
<sequence length="563" mass="62605">MRKSRSFSHVIYTWLVIFLGLWLLKYTFPVLDLDQGEELLIMVAMAVLAEWLAVVFPQGQLSGGFAVIMATYLIYGPVATAWVNCIATAVGQGVANRGNPMRTTLFNAFQYVFVVLGANLLYSVSGGLAERKVVLENAVPLAVFVLGYFAINQLMVYIYTLPARRGYPLVDWWDAMRWDGITYIWAVPFGLLMGLLHAKIGIYGTALLFLPVLAVQFVLRFYVHLELANRELRVLYEVARRLGGSLNLNEILELVLRETRKVINYHTGVIYLWLEDKGYYQAGAVCGPHSDLIAGSAVRRGEGFFGLAAEHGEAQLVYDTRADVRTAGDIGLTQAHRAMVVVPLLAETEVLGLLVLGDKRPGFFEEKHLHTLTIIGGQTAVAIANAQLYRKLEQASITDGLTGLHNYRYFYHRAVMELERAGRYGETFSLIMLDIDHFKQVNDRYGHLAGDTVLNGVAGVIRSEVRGCDIPARYGGEEFAILMPKTGPAEAKHVAERVRLAVRESIFEENGQRIQVRISGGIATFPDHAGEISELVKAADAALYKAKESGRDRNVLYEKKTRV</sequence>
<dbReference type="Pfam" id="PF00990">
    <property type="entry name" value="GGDEF"/>
    <property type="match status" value="1"/>
</dbReference>
<dbReference type="Gene3D" id="3.30.450.40">
    <property type="match status" value="1"/>
</dbReference>
<name>A0A1I2TAJ4_9FIRM</name>
<feature type="transmembrane region" description="Helical" evidence="1">
    <location>
        <begin position="64"/>
        <end position="89"/>
    </location>
</feature>
<feature type="transmembrane region" description="Helical" evidence="1">
    <location>
        <begin position="205"/>
        <end position="223"/>
    </location>
</feature>
<dbReference type="InterPro" id="IPR003018">
    <property type="entry name" value="GAF"/>
</dbReference>
<gene>
    <name evidence="3" type="ORF">SAMN05660649_02130</name>
</gene>
<dbReference type="InterPro" id="IPR029016">
    <property type="entry name" value="GAF-like_dom_sf"/>
</dbReference>
<dbReference type="Pfam" id="PF13185">
    <property type="entry name" value="GAF_2"/>
    <property type="match status" value="1"/>
</dbReference>
<dbReference type="InterPro" id="IPR043128">
    <property type="entry name" value="Rev_trsase/Diguanyl_cyclase"/>
</dbReference>
<dbReference type="Gene3D" id="3.30.70.270">
    <property type="match status" value="1"/>
</dbReference>
<evidence type="ECO:0000313" key="3">
    <source>
        <dbReference type="EMBL" id="SFG61800.1"/>
    </source>
</evidence>
<dbReference type="EMBL" id="FOOX01000007">
    <property type="protein sequence ID" value="SFG61800.1"/>
    <property type="molecule type" value="Genomic_DNA"/>
</dbReference>
<dbReference type="PANTHER" id="PTHR45138:SF9">
    <property type="entry name" value="DIGUANYLATE CYCLASE DGCM-RELATED"/>
    <property type="match status" value="1"/>
</dbReference>
<dbReference type="SMART" id="SM00065">
    <property type="entry name" value="GAF"/>
    <property type="match status" value="1"/>
</dbReference>